<proteinExistence type="predicted"/>
<evidence type="ECO:0000313" key="2">
    <source>
        <dbReference type="EMBL" id="KAF4653376.1"/>
    </source>
</evidence>
<gene>
    <name evidence="2" type="ORF">FOL47_010558</name>
</gene>
<comment type="caution">
    <text evidence="2">The sequence shown here is derived from an EMBL/GenBank/DDBJ whole genome shotgun (WGS) entry which is preliminary data.</text>
</comment>
<dbReference type="EMBL" id="JAAPAO010000826">
    <property type="protein sequence ID" value="KAF4653376.1"/>
    <property type="molecule type" value="Genomic_DNA"/>
</dbReference>
<reference evidence="2 3" key="1">
    <citation type="submission" date="2020-04" db="EMBL/GenBank/DDBJ databases">
        <title>Perkinsus chesapeaki whole genome sequence.</title>
        <authorList>
            <person name="Bogema D.R."/>
        </authorList>
    </citation>
    <scope>NUCLEOTIDE SEQUENCE [LARGE SCALE GENOMIC DNA]</scope>
    <source>
        <strain evidence="2">ATCC PRA-425</strain>
    </source>
</reference>
<dbReference type="OrthoDB" id="483302at2759"/>
<name>A0A7J6L3X3_PERCH</name>
<keyword evidence="3" id="KW-1185">Reference proteome</keyword>
<dbReference type="AlphaFoldDB" id="A0A7J6L3X3"/>
<feature type="compositionally biased region" description="Basic and acidic residues" evidence="1">
    <location>
        <begin position="339"/>
        <end position="359"/>
    </location>
</feature>
<sequence>MSAPQPDVILQVFIEAISDQQVAEALHQSLSEFGVASLRGLSCLTDGAITSFCQSVDDDPSFSELPEGLLETHVQAVRAECAAQLRHAEANSVPVPSESPRSAPRAQRQQASVDYSASVKRVSEATGPIPSETMPCERMLAAFGGTPWRYVNLTQFFGDSSLCNRGSKSVLAEGTDGTPVLVRDKSDEQTSFRQWGSRWCLAFQMYGWAVLIVQDHANGGESQEGDVKLPDIYAYMSRVLHLTIQFNWKVAEVVDVAVRKKIEASRFLGAGSLGDFFRLPELTAGTVLTALAACPSTYVCSQKKRDAEQSQAGSGPSKRRRSGKRSDNQSQGGRASRSGGDKPHKGGHKADHADKGDTL</sequence>
<protein>
    <submittedName>
        <fullName evidence="2">Uncharacterized protein</fullName>
    </submittedName>
</protein>
<dbReference type="Proteomes" id="UP000591131">
    <property type="component" value="Unassembled WGS sequence"/>
</dbReference>
<feature type="compositionally biased region" description="Low complexity" evidence="1">
    <location>
        <begin position="329"/>
        <end position="338"/>
    </location>
</feature>
<accession>A0A7J6L3X3</accession>
<feature type="region of interest" description="Disordered" evidence="1">
    <location>
        <begin position="89"/>
        <end position="119"/>
    </location>
</feature>
<evidence type="ECO:0000313" key="3">
    <source>
        <dbReference type="Proteomes" id="UP000591131"/>
    </source>
</evidence>
<feature type="region of interest" description="Disordered" evidence="1">
    <location>
        <begin position="303"/>
        <end position="359"/>
    </location>
</feature>
<organism evidence="2 3">
    <name type="scientific">Perkinsus chesapeaki</name>
    <name type="common">Clam parasite</name>
    <name type="synonym">Perkinsus andrewsi</name>
    <dbReference type="NCBI Taxonomy" id="330153"/>
    <lineage>
        <taxon>Eukaryota</taxon>
        <taxon>Sar</taxon>
        <taxon>Alveolata</taxon>
        <taxon>Perkinsozoa</taxon>
        <taxon>Perkinsea</taxon>
        <taxon>Perkinsida</taxon>
        <taxon>Perkinsidae</taxon>
        <taxon>Perkinsus</taxon>
    </lineage>
</organism>
<evidence type="ECO:0000256" key="1">
    <source>
        <dbReference type="SAM" id="MobiDB-lite"/>
    </source>
</evidence>